<keyword evidence="3" id="KW-1185">Reference proteome</keyword>
<evidence type="ECO:0000313" key="2">
    <source>
        <dbReference type="EMBL" id="SCG19018.1"/>
    </source>
</evidence>
<gene>
    <name evidence="2" type="ORF">GA0070610_5377</name>
</gene>
<organism evidence="2 3">
    <name type="scientific">Micromonospora echinofusca</name>
    <dbReference type="NCBI Taxonomy" id="47858"/>
    <lineage>
        <taxon>Bacteria</taxon>
        <taxon>Bacillati</taxon>
        <taxon>Actinomycetota</taxon>
        <taxon>Actinomycetes</taxon>
        <taxon>Micromonosporales</taxon>
        <taxon>Micromonosporaceae</taxon>
        <taxon>Micromonospora</taxon>
    </lineage>
</organism>
<dbReference type="RefSeq" id="WP_157747243.1">
    <property type="nucleotide sequence ID" value="NZ_LT607733.1"/>
</dbReference>
<protein>
    <submittedName>
        <fullName evidence="2">Uncharacterized protein</fullName>
    </submittedName>
</protein>
<dbReference type="AlphaFoldDB" id="A0A1C5GGY2"/>
<accession>A0A1C5GGY2</accession>
<dbReference type="GeneID" id="95805852"/>
<proteinExistence type="predicted"/>
<reference evidence="2 3" key="1">
    <citation type="submission" date="2016-06" db="EMBL/GenBank/DDBJ databases">
        <authorList>
            <person name="Kjaerup R.B."/>
            <person name="Dalgaard T.S."/>
            <person name="Juul-Madsen H.R."/>
        </authorList>
    </citation>
    <scope>NUCLEOTIDE SEQUENCE [LARGE SCALE GENOMIC DNA]</scope>
    <source>
        <strain evidence="2 3">DSM 43913</strain>
    </source>
</reference>
<evidence type="ECO:0000256" key="1">
    <source>
        <dbReference type="SAM" id="Phobius"/>
    </source>
</evidence>
<keyword evidence="1" id="KW-1133">Transmembrane helix</keyword>
<dbReference type="EMBL" id="LT607733">
    <property type="protein sequence ID" value="SCG19018.1"/>
    <property type="molecule type" value="Genomic_DNA"/>
</dbReference>
<keyword evidence="1" id="KW-0812">Transmembrane</keyword>
<evidence type="ECO:0000313" key="3">
    <source>
        <dbReference type="Proteomes" id="UP000198251"/>
    </source>
</evidence>
<keyword evidence="1" id="KW-0472">Membrane</keyword>
<name>A0A1C5GGY2_MICEH</name>
<feature type="transmembrane region" description="Helical" evidence="1">
    <location>
        <begin position="12"/>
        <end position="33"/>
    </location>
</feature>
<sequence length="95" mass="10351">MSPAKNHKGWLIAAIPIALYLTALFVPLISPFARYPIYFIKCGGRPVVATDFAAAYTYRAPGNDDYGVDVLVTDFFCTEAEAQSAGFSRSDLPAR</sequence>
<dbReference type="Proteomes" id="UP000198251">
    <property type="component" value="Chromosome I"/>
</dbReference>